<protein>
    <recommendedName>
        <fullName evidence="3">Acyltransferase</fullName>
    </recommendedName>
</protein>
<evidence type="ECO:0000313" key="1">
    <source>
        <dbReference type="EMBL" id="QXT63425.1"/>
    </source>
</evidence>
<accession>A0ABX8SJE1</accession>
<gene>
    <name evidence="1" type="ORF">KDB89_02780</name>
</gene>
<dbReference type="Proteomes" id="UP000824504">
    <property type="component" value="Chromosome"/>
</dbReference>
<reference evidence="1 2" key="1">
    <citation type="submission" date="2021-07" db="EMBL/GenBank/DDBJ databases">
        <title>complete genome sequencing of Tessaracoccus sp.J1M15.</title>
        <authorList>
            <person name="Bae J.-W."/>
            <person name="Kim D.-y."/>
        </authorList>
    </citation>
    <scope>NUCLEOTIDE SEQUENCE [LARGE SCALE GENOMIC DNA]</scope>
    <source>
        <strain evidence="1 2">J1M15</strain>
    </source>
</reference>
<organism evidence="1 2">
    <name type="scientific">Tessaracoccus palaemonis</name>
    <dbReference type="NCBI Taxonomy" id="2829499"/>
    <lineage>
        <taxon>Bacteria</taxon>
        <taxon>Bacillati</taxon>
        <taxon>Actinomycetota</taxon>
        <taxon>Actinomycetes</taxon>
        <taxon>Propionibacteriales</taxon>
        <taxon>Propionibacteriaceae</taxon>
        <taxon>Tessaracoccus</taxon>
    </lineage>
</organism>
<keyword evidence="2" id="KW-1185">Reference proteome</keyword>
<dbReference type="InterPro" id="IPR001451">
    <property type="entry name" value="Hexapep"/>
</dbReference>
<dbReference type="RefSeq" id="WP_219083323.1">
    <property type="nucleotide sequence ID" value="NZ_CP079216.1"/>
</dbReference>
<proteinExistence type="predicted"/>
<evidence type="ECO:0000313" key="2">
    <source>
        <dbReference type="Proteomes" id="UP000824504"/>
    </source>
</evidence>
<sequence>MALLDIATTAVWLLPASRAKNALLRKVGHDVSPSARAATNLVLRVRRFTVGDGALVGRFNLFKDLSAVELAPGSRIGRMNLISAHPVYARHYPDGARLSLGDKAKITSRHSVDCSGGVTVGALASVAGRQTLILTHSVDLARDAQVAHPVVVGERSFVGARCLLLGGASLPERSVLAAGSVLTRSGKRDRGVWAGAPATWRAPKDGLWFDREETSTHRLYVPATGETHEGVI</sequence>
<name>A0ABX8SJE1_9ACTN</name>
<evidence type="ECO:0008006" key="3">
    <source>
        <dbReference type="Google" id="ProtNLM"/>
    </source>
</evidence>
<dbReference type="Pfam" id="PF14602">
    <property type="entry name" value="Hexapep_2"/>
    <property type="match status" value="1"/>
</dbReference>
<dbReference type="EMBL" id="CP079216">
    <property type="protein sequence ID" value="QXT63425.1"/>
    <property type="molecule type" value="Genomic_DNA"/>
</dbReference>